<dbReference type="GO" id="GO:0003726">
    <property type="term" value="F:double-stranded RNA adenosine deaminase activity"/>
    <property type="evidence" value="ECO:0007669"/>
    <property type="project" value="TreeGrafter"/>
</dbReference>
<feature type="domain" description="DRBM" evidence="2">
    <location>
        <begin position="216"/>
        <end position="279"/>
    </location>
</feature>
<feature type="domain" description="DRBM" evidence="2">
    <location>
        <begin position="132"/>
        <end position="182"/>
    </location>
</feature>
<gene>
    <name evidence="4" type="ORF">ACAOBT_LOCUS17701</name>
</gene>
<dbReference type="PROSITE" id="PS50141">
    <property type="entry name" value="A_DEAMIN_EDITASE"/>
    <property type="match status" value="1"/>
</dbReference>
<evidence type="ECO:0000259" key="3">
    <source>
        <dbReference type="PROSITE" id="PS50141"/>
    </source>
</evidence>
<dbReference type="SUPFAM" id="SSF54768">
    <property type="entry name" value="dsRNA-binding domain-like"/>
    <property type="match status" value="4"/>
</dbReference>
<evidence type="ECO:0000259" key="2">
    <source>
        <dbReference type="PROSITE" id="PS50137"/>
    </source>
</evidence>
<protein>
    <recommendedName>
        <fullName evidence="6">Double-stranded RNA-specific editase Adar</fullName>
    </recommendedName>
</protein>
<dbReference type="OrthoDB" id="10268011at2759"/>
<dbReference type="PANTHER" id="PTHR10910:SF62">
    <property type="entry name" value="AT07585P-RELATED"/>
    <property type="match status" value="1"/>
</dbReference>
<dbReference type="PROSITE" id="PS50137">
    <property type="entry name" value="DS_RBD"/>
    <property type="match status" value="4"/>
</dbReference>
<evidence type="ECO:0000313" key="5">
    <source>
        <dbReference type="Proteomes" id="UP001152888"/>
    </source>
</evidence>
<dbReference type="PANTHER" id="PTHR10910">
    <property type="entry name" value="EUKARYOTE SPECIFIC DSRNA BINDING PROTEIN"/>
    <property type="match status" value="1"/>
</dbReference>
<reference evidence="4" key="1">
    <citation type="submission" date="2022-03" db="EMBL/GenBank/DDBJ databases">
        <authorList>
            <person name="Sayadi A."/>
        </authorList>
    </citation>
    <scope>NUCLEOTIDE SEQUENCE</scope>
</reference>
<feature type="domain" description="DRBM" evidence="2">
    <location>
        <begin position="28"/>
        <end position="92"/>
    </location>
</feature>
<keyword evidence="5" id="KW-1185">Reference proteome</keyword>
<accession>A0A9P0L2F2</accession>
<dbReference type="Pfam" id="PF02137">
    <property type="entry name" value="A_deamin"/>
    <property type="match status" value="1"/>
</dbReference>
<dbReference type="GO" id="GO:0005737">
    <property type="term" value="C:cytoplasm"/>
    <property type="evidence" value="ECO:0007669"/>
    <property type="project" value="TreeGrafter"/>
</dbReference>
<dbReference type="GO" id="GO:0003725">
    <property type="term" value="F:double-stranded RNA binding"/>
    <property type="evidence" value="ECO:0007669"/>
    <property type="project" value="TreeGrafter"/>
</dbReference>
<feature type="domain" description="A to I editase" evidence="3">
    <location>
        <begin position="460"/>
        <end position="783"/>
    </location>
</feature>
<evidence type="ECO:0000256" key="1">
    <source>
        <dbReference type="PROSITE-ProRule" id="PRU00266"/>
    </source>
</evidence>
<evidence type="ECO:0008006" key="6">
    <source>
        <dbReference type="Google" id="ProtNLM"/>
    </source>
</evidence>
<keyword evidence="1" id="KW-0694">RNA-binding</keyword>
<comment type="caution">
    <text evidence="4">The sequence shown here is derived from an EMBL/GenBank/DDBJ whole genome shotgun (WGS) entry which is preliminary data.</text>
</comment>
<dbReference type="GO" id="GO:0010468">
    <property type="term" value="P:regulation of gene expression"/>
    <property type="evidence" value="ECO:0007669"/>
    <property type="project" value="UniProtKB-ARBA"/>
</dbReference>
<dbReference type="Proteomes" id="UP001152888">
    <property type="component" value="Unassembled WGS sequence"/>
</dbReference>
<dbReference type="Pfam" id="PF00035">
    <property type="entry name" value="dsrm"/>
    <property type="match status" value="4"/>
</dbReference>
<dbReference type="SMART" id="SM00358">
    <property type="entry name" value="DSRM"/>
    <property type="match status" value="4"/>
</dbReference>
<sequence>MIRRDIDQYDDSLIAKTNMQLINGIGRNPVSVLNELRNGDVEYKLVARWGLDHIPTFKVKLQVSDHIYYGVGRTKKEAKFDAAKQAVDDAHTWKKAQQKEERAIATITDMQQTNGIERNPISVLNDIQNGLEYRVVEYFGPPHRPTFKVQVDFRGQTYCGVGQTKNEAKKNAASAALNALNGCTVQNDTCLALADTSHPSKKLKTEMRQINISEKNPISVLNEIKFGLKYDIIQQSGPSHNPTFKVKVDVDGQTYYGVGNSKKAAKSDAAMQVLNSFIQFPIPGMIVTNNDTICLTKMDFTSDQMPIKPENAAAKANKNRNIQKGPLMTLNELYPNAEMTCTNNESDPFARFQVTVKIGGETFVGSGANKKFAKNAAAAMALRKLINYSAPEQSDPFCGTFDTVPNVKKEDFEKADAITKLVNDKFLEVMGNDLDHMKRKVLAGIVMIKDGDVNNAEVLSVTTGTKCVSGEHISINGASLNDMHAEILSRRCLMNYFYDQLELVASGGSAKSIFEKRPNGSGYKLKDGIEFHLYINTAPCGDARIFSPHEETGKVDKHPNRISRGQLRTKIESGEGTIPVKAASSIQTWDGIIQGERLLTMSCSDKICRWNVLGLQGSLLSHFIEPIYLKSLILGSLFKHDHLYRAICGRIENTIQGLPPPFKLSRPEMLPTTSKEVRHPHKAPNFAVIWMKGFPKPEIVNTMTGKIDDSIVSAVSKQKLGCRFAALCGKVDSITNIKTAPPVYNEAKTAVEGYEAAKERLIDSFKKAGLGNWVCKPIEQDMFEIA</sequence>
<dbReference type="EMBL" id="CAKOFQ010007011">
    <property type="protein sequence ID" value="CAH1987161.1"/>
    <property type="molecule type" value="Genomic_DNA"/>
</dbReference>
<dbReference type="GO" id="GO:0006382">
    <property type="term" value="P:adenosine to inosine editing"/>
    <property type="evidence" value="ECO:0007669"/>
    <property type="project" value="TreeGrafter"/>
</dbReference>
<dbReference type="GO" id="GO:0006396">
    <property type="term" value="P:RNA processing"/>
    <property type="evidence" value="ECO:0007669"/>
    <property type="project" value="InterPro"/>
</dbReference>
<dbReference type="Gene3D" id="3.30.160.20">
    <property type="match status" value="4"/>
</dbReference>
<feature type="domain" description="DRBM" evidence="2">
    <location>
        <begin position="351"/>
        <end position="387"/>
    </location>
</feature>
<dbReference type="GO" id="GO:0008251">
    <property type="term" value="F:tRNA-specific adenosine deaminase activity"/>
    <property type="evidence" value="ECO:0007669"/>
    <property type="project" value="TreeGrafter"/>
</dbReference>
<organism evidence="4 5">
    <name type="scientific">Acanthoscelides obtectus</name>
    <name type="common">Bean weevil</name>
    <name type="synonym">Bruchus obtectus</name>
    <dbReference type="NCBI Taxonomy" id="200917"/>
    <lineage>
        <taxon>Eukaryota</taxon>
        <taxon>Metazoa</taxon>
        <taxon>Ecdysozoa</taxon>
        <taxon>Arthropoda</taxon>
        <taxon>Hexapoda</taxon>
        <taxon>Insecta</taxon>
        <taxon>Pterygota</taxon>
        <taxon>Neoptera</taxon>
        <taxon>Endopterygota</taxon>
        <taxon>Coleoptera</taxon>
        <taxon>Polyphaga</taxon>
        <taxon>Cucujiformia</taxon>
        <taxon>Chrysomeloidea</taxon>
        <taxon>Chrysomelidae</taxon>
        <taxon>Bruchinae</taxon>
        <taxon>Bruchini</taxon>
        <taxon>Acanthoscelides</taxon>
    </lineage>
</organism>
<dbReference type="GO" id="GO:0005730">
    <property type="term" value="C:nucleolus"/>
    <property type="evidence" value="ECO:0007669"/>
    <property type="project" value="TreeGrafter"/>
</dbReference>
<dbReference type="AlphaFoldDB" id="A0A9P0L2F2"/>
<proteinExistence type="predicted"/>
<dbReference type="SMART" id="SM00552">
    <property type="entry name" value="ADEAMc"/>
    <property type="match status" value="1"/>
</dbReference>
<dbReference type="InterPro" id="IPR014720">
    <property type="entry name" value="dsRBD_dom"/>
</dbReference>
<evidence type="ECO:0000313" key="4">
    <source>
        <dbReference type="EMBL" id="CAH1987161.1"/>
    </source>
</evidence>
<name>A0A9P0L2F2_ACAOB</name>
<dbReference type="InterPro" id="IPR002466">
    <property type="entry name" value="A_deamin"/>
</dbReference>